<dbReference type="InterPro" id="IPR036390">
    <property type="entry name" value="WH_DNA-bd_sf"/>
</dbReference>
<evidence type="ECO:0000256" key="7">
    <source>
        <dbReference type="ARBA" id="ARBA00023204"/>
    </source>
</evidence>
<keyword evidence="7" id="KW-0234">DNA repair</keyword>
<dbReference type="SUPFAM" id="SSF46785">
    <property type="entry name" value="Winged helix' DNA-binding domain"/>
    <property type="match status" value="1"/>
</dbReference>
<dbReference type="SUPFAM" id="SSF52540">
    <property type="entry name" value="P-loop containing nucleoside triphosphate hydrolases"/>
    <property type="match status" value="1"/>
</dbReference>
<evidence type="ECO:0000256" key="3">
    <source>
        <dbReference type="ARBA" id="ARBA00022763"/>
    </source>
</evidence>
<dbReference type="PROSITE" id="PS51194">
    <property type="entry name" value="HELICASE_CTER"/>
    <property type="match status" value="1"/>
</dbReference>
<keyword evidence="2" id="KW-0547">Nucleotide-binding</keyword>
<dbReference type="InterPro" id="IPR001650">
    <property type="entry name" value="Helicase_C-like"/>
</dbReference>
<dbReference type="GO" id="GO:0005524">
    <property type="term" value="F:ATP binding"/>
    <property type="evidence" value="ECO:0007669"/>
    <property type="project" value="UniProtKB-KW"/>
</dbReference>
<evidence type="ECO:0000256" key="2">
    <source>
        <dbReference type="ARBA" id="ARBA00022741"/>
    </source>
</evidence>
<accession>A0A0K0FYT3</accession>
<comment type="subcellular location">
    <subcellularLocation>
        <location evidence="1">Nucleus</location>
    </subcellularLocation>
</comment>
<dbReference type="Proteomes" id="UP000035680">
    <property type="component" value="Unassembled WGS sequence"/>
</dbReference>
<evidence type="ECO:0000256" key="9">
    <source>
        <dbReference type="ARBA" id="ARBA00048988"/>
    </source>
</evidence>
<dbReference type="InterPro" id="IPR050474">
    <property type="entry name" value="Hel308_SKI2-like"/>
</dbReference>
<dbReference type="GO" id="GO:0043138">
    <property type="term" value="F:3'-5' DNA helicase activity"/>
    <property type="evidence" value="ECO:0007669"/>
    <property type="project" value="UniProtKB-EC"/>
</dbReference>
<dbReference type="SUPFAM" id="SSF158702">
    <property type="entry name" value="Sec63 N-terminal domain-like"/>
    <property type="match status" value="1"/>
</dbReference>
<dbReference type="Pfam" id="PF00270">
    <property type="entry name" value="DEAD"/>
    <property type="match status" value="1"/>
</dbReference>
<proteinExistence type="predicted"/>
<dbReference type="AlphaFoldDB" id="A0A0K0FYT3"/>
<dbReference type="STRING" id="75913.A0A0K0FYT3"/>
<reference evidence="12" key="1">
    <citation type="submission" date="2014-07" db="EMBL/GenBank/DDBJ databases">
        <authorList>
            <person name="Martin A.A"/>
            <person name="De Silva N."/>
        </authorList>
    </citation>
    <scope>NUCLEOTIDE SEQUENCE</scope>
</reference>
<comment type="catalytic activity">
    <reaction evidence="9">
        <text>ATP + H2O = ADP + phosphate + H(+)</text>
        <dbReference type="Rhea" id="RHEA:13065"/>
        <dbReference type="ChEBI" id="CHEBI:15377"/>
        <dbReference type="ChEBI" id="CHEBI:15378"/>
        <dbReference type="ChEBI" id="CHEBI:30616"/>
        <dbReference type="ChEBI" id="CHEBI:43474"/>
        <dbReference type="ChEBI" id="CHEBI:456216"/>
        <dbReference type="EC" id="5.6.2.4"/>
    </reaction>
</comment>
<feature type="domain" description="Helicase C-terminal" evidence="11">
    <location>
        <begin position="367"/>
        <end position="557"/>
    </location>
</feature>
<evidence type="ECO:0000256" key="5">
    <source>
        <dbReference type="ARBA" id="ARBA00022806"/>
    </source>
</evidence>
<evidence type="ECO:0000256" key="6">
    <source>
        <dbReference type="ARBA" id="ARBA00022840"/>
    </source>
</evidence>
<dbReference type="InterPro" id="IPR011545">
    <property type="entry name" value="DEAD/DEAH_box_helicase_dom"/>
</dbReference>
<dbReference type="GO" id="GO:0005634">
    <property type="term" value="C:nucleus"/>
    <property type="evidence" value="ECO:0007669"/>
    <property type="project" value="UniProtKB-SubCell"/>
</dbReference>
<keyword evidence="12" id="KW-1185">Reference proteome</keyword>
<dbReference type="InterPro" id="IPR046931">
    <property type="entry name" value="HTH_61"/>
</dbReference>
<dbReference type="PROSITE" id="PS51192">
    <property type="entry name" value="HELICASE_ATP_BIND_1"/>
    <property type="match status" value="1"/>
</dbReference>
<sequence>MSNHSDTTNQIGGGKPVCFVKSWQILGLDLDIENNDIVSTRKRKLPPPLNQSNIVTKFKNVDGRLMECSQKAVNEFTSPCVNNSLSSYLSWSPEHRIYSIANSNNIKDLSDKDVFSKLGLPNQLYKYYLNERKISNLYDWQKECLCDTKLLRGSNIILSLPTGAGKTMVAELLMLREVINSKKSCIIVLPYVAIVQEKMNSLMEFKKMFDIEVLDYAAGKGAIPPVKSAKECGTIYVATIEKANILVNSLIANKRISEIGLVVVDELHMIGESMRGVFIEQMITKYLMSFSGQIIGMSATLDDMTCLKKFMKAHVLSVDFRPVRLDQKVKILNKMYYLDEREGEGKLVPVPGGTDNNLHDDPRDFGGILPFLKPIIPNQGVLIFCPTKESCENLCGTLSEILSEDPVCADSDLRKEELIEMIRNDNGGRICEIMEYGILAGVCYHHSGITMEERDRIETAFKSGIIHTLCATSTLAAGVNLPARRVIVKDPFMYDEVYTKSQYTQMVGRAGRAGLNNYGDSVTIITSRKKEKQFREMIESSYSKCRSQMVKGLSDYKNFQVLLLDMICLSMAKTRKDLEKIMYCTLYGYEHREDIIKVLNCVIAKLLEFKMIKIECDIYTATPLGLATQSANFSPGEAVKIKQELDYHLENGVILSSVHHWIYILLKNDISLKIKESKLHSEMDNLARNDPQMFSKVFDVSYPQLVAEIAAQRRLKPKFAKIYVFLMIGRLLKGESIWDVAREFNVQRGSLQNVLQSFYTHTRCIIRFSEKIPELWSVYHLSPHVIKRLFDSIFPTLESLRFVKMVNETVYDEFLEMDI</sequence>
<dbReference type="GO" id="GO:0003676">
    <property type="term" value="F:nucleic acid binding"/>
    <property type="evidence" value="ECO:0007669"/>
    <property type="project" value="InterPro"/>
</dbReference>
<evidence type="ECO:0000313" key="12">
    <source>
        <dbReference type="Proteomes" id="UP000035680"/>
    </source>
</evidence>
<evidence type="ECO:0000259" key="11">
    <source>
        <dbReference type="PROSITE" id="PS51194"/>
    </source>
</evidence>
<dbReference type="WBParaSite" id="SVE_1761000.1">
    <property type="protein sequence ID" value="SVE_1761000.1"/>
    <property type="gene ID" value="SVE_1761000"/>
</dbReference>
<dbReference type="GO" id="GO:0006281">
    <property type="term" value="P:DNA repair"/>
    <property type="evidence" value="ECO:0007669"/>
    <property type="project" value="UniProtKB-KW"/>
</dbReference>
<dbReference type="CDD" id="cd18795">
    <property type="entry name" value="SF2_C_Ski2"/>
    <property type="match status" value="1"/>
</dbReference>
<evidence type="ECO:0000259" key="10">
    <source>
        <dbReference type="PROSITE" id="PS51192"/>
    </source>
</evidence>
<keyword evidence="4" id="KW-0378">Hydrolase</keyword>
<evidence type="ECO:0000256" key="4">
    <source>
        <dbReference type="ARBA" id="ARBA00022801"/>
    </source>
</evidence>
<dbReference type="Gene3D" id="1.10.3380.20">
    <property type="match status" value="1"/>
</dbReference>
<organism evidence="12 13">
    <name type="scientific">Strongyloides venezuelensis</name>
    <name type="common">Threadworm</name>
    <dbReference type="NCBI Taxonomy" id="75913"/>
    <lineage>
        <taxon>Eukaryota</taxon>
        <taxon>Metazoa</taxon>
        <taxon>Ecdysozoa</taxon>
        <taxon>Nematoda</taxon>
        <taxon>Chromadorea</taxon>
        <taxon>Rhabditida</taxon>
        <taxon>Tylenchina</taxon>
        <taxon>Panagrolaimomorpha</taxon>
        <taxon>Strongyloidoidea</taxon>
        <taxon>Strongyloididae</taxon>
        <taxon>Strongyloides</taxon>
    </lineage>
</organism>
<dbReference type="FunFam" id="3.40.50.300:FF:000813">
    <property type="entry name" value="helicase POLQ-like isoform X1"/>
    <property type="match status" value="1"/>
</dbReference>
<keyword evidence="8" id="KW-0539">Nucleus</keyword>
<reference evidence="13" key="2">
    <citation type="submission" date="2015-08" db="UniProtKB">
        <authorList>
            <consortium name="WormBaseParasite"/>
        </authorList>
    </citation>
    <scope>IDENTIFICATION</scope>
</reference>
<keyword evidence="6" id="KW-0067">ATP-binding</keyword>
<evidence type="ECO:0000313" key="13">
    <source>
        <dbReference type="WBParaSite" id="SVE_1761000.1"/>
    </source>
</evidence>
<keyword evidence="5" id="KW-0347">Helicase</keyword>
<dbReference type="InterPro" id="IPR027417">
    <property type="entry name" value="P-loop_NTPase"/>
</dbReference>
<keyword evidence="3" id="KW-0227">DNA damage</keyword>
<dbReference type="PANTHER" id="PTHR47961">
    <property type="entry name" value="DNA POLYMERASE THETA, PUTATIVE (AFU_ORTHOLOGUE AFUA_1G05260)-RELATED"/>
    <property type="match status" value="1"/>
</dbReference>
<evidence type="ECO:0000256" key="8">
    <source>
        <dbReference type="ARBA" id="ARBA00023242"/>
    </source>
</evidence>
<protein>
    <submittedName>
        <fullName evidence="13">Mutagen-sensitive 301 (inferred by orthology to a D. melanogaster protein)</fullName>
    </submittedName>
</protein>
<dbReference type="Pfam" id="PF00271">
    <property type="entry name" value="Helicase_C"/>
    <property type="match status" value="1"/>
</dbReference>
<dbReference type="SMART" id="SM00490">
    <property type="entry name" value="HELICc"/>
    <property type="match status" value="1"/>
</dbReference>
<dbReference type="Pfam" id="PF20470">
    <property type="entry name" value="HTH_61"/>
    <property type="match status" value="1"/>
</dbReference>
<dbReference type="PANTHER" id="PTHR47961:SF12">
    <property type="entry name" value="HELICASE POLQ-LIKE"/>
    <property type="match status" value="1"/>
</dbReference>
<feature type="domain" description="Helicase ATP-binding" evidence="10">
    <location>
        <begin position="147"/>
        <end position="319"/>
    </location>
</feature>
<name>A0A0K0FYT3_STRVS</name>
<dbReference type="InterPro" id="IPR014001">
    <property type="entry name" value="Helicase_ATP-bd"/>
</dbReference>
<dbReference type="GO" id="GO:0016787">
    <property type="term" value="F:hydrolase activity"/>
    <property type="evidence" value="ECO:0007669"/>
    <property type="project" value="UniProtKB-KW"/>
</dbReference>
<dbReference type="Gene3D" id="3.40.50.300">
    <property type="entry name" value="P-loop containing nucleotide triphosphate hydrolases"/>
    <property type="match status" value="2"/>
</dbReference>
<evidence type="ECO:0000256" key="1">
    <source>
        <dbReference type="ARBA" id="ARBA00004123"/>
    </source>
</evidence>
<dbReference type="CDD" id="cd18026">
    <property type="entry name" value="DEXHc_POLQ-like"/>
    <property type="match status" value="1"/>
</dbReference>
<dbReference type="SMART" id="SM00487">
    <property type="entry name" value="DEXDc"/>
    <property type="match status" value="1"/>
</dbReference>